<evidence type="ECO:0000313" key="2">
    <source>
        <dbReference type="Proteomes" id="UP000232323"/>
    </source>
</evidence>
<sequence length="238" mass="27159">MARCLSPIIELDDNFSDLKSHHGKMTVAGFGSLLSERSARSTFPELENFRPGRVKGWRRVFAHTADIFFVRGIAKADTGEIASLSCEPCESEELVVSLFEVVHTPDSVRAFIAREHEFKFCVVEPLTLNGLPTALKAVICAKNSDDEYFAKRCPPEEFERRWAVHGVERVWRDDVLPCRVYLRHCVLAAQSFCQEAADNFMDHTYLSDRRTSVRQYLSVHPEIMDEMPPEELLSRYSG</sequence>
<accession>A0A250WTA3</accession>
<gene>
    <name evidence="1" type="ORF">CEUSTIGMA_g1503.t1</name>
</gene>
<reference evidence="1 2" key="1">
    <citation type="submission" date="2017-08" db="EMBL/GenBank/DDBJ databases">
        <title>Acidophilic green algal genome provides insights into adaptation to an acidic environment.</title>
        <authorList>
            <person name="Hirooka S."/>
            <person name="Hirose Y."/>
            <person name="Kanesaki Y."/>
            <person name="Higuchi S."/>
            <person name="Fujiwara T."/>
            <person name="Onuma R."/>
            <person name="Era A."/>
            <person name="Ohbayashi R."/>
            <person name="Uzuka A."/>
            <person name="Nozaki H."/>
            <person name="Yoshikawa H."/>
            <person name="Miyagishima S.Y."/>
        </authorList>
    </citation>
    <scope>NUCLEOTIDE SEQUENCE [LARGE SCALE GENOMIC DNA]</scope>
    <source>
        <strain evidence="1 2">NIES-2499</strain>
    </source>
</reference>
<comment type="caution">
    <text evidence="1">The sequence shown here is derived from an EMBL/GenBank/DDBJ whole genome shotgun (WGS) entry which is preliminary data.</text>
</comment>
<name>A0A250WTA3_9CHLO</name>
<dbReference type="AlphaFoldDB" id="A0A250WTA3"/>
<dbReference type="Proteomes" id="UP000232323">
    <property type="component" value="Unassembled WGS sequence"/>
</dbReference>
<dbReference type="PANTHER" id="PTHR35748">
    <property type="entry name" value="OS05G0358400 PROTEIN"/>
    <property type="match status" value="1"/>
</dbReference>
<dbReference type="OrthoDB" id="565040at2759"/>
<evidence type="ECO:0000313" key="1">
    <source>
        <dbReference type="EMBL" id="GAX74053.1"/>
    </source>
</evidence>
<proteinExistence type="predicted"/>
<organism evidence="1 2">
    <name type="scientific">Chlamydomonas eustigma</name>
    <dbReference type="NCBI Taxonomy" id="1157962"/>
    <lineage>
        <taxon>Eukaryota</taxon>
        <taxon>Viridiplantae</taxon>
        <taxon>Chlorophyta</taxon>
        <taxon>core chlorophytes</taxon>
        <taxon>Chlorophyceae</taxon>
        <taxon>CS clade</taxon>
        <taxon>Chlamydomonadales</taxon>
        <taxon>Chlamydomonadaceae</taxon>
        <taxon>Chlamydomonas</taxon>
    </lineage>
</organism>
<keyword evidence="2" id="KW-1185">Reference proteome</keyword>
<protein>
    <submittedName>
        <fullName evidence="1">Uncharacterized protein</fullName>
    </submittedName>
</protein>
<dbReference type="EMBL" id="BEGY01000005">
    <property type="protein sequence ID" value="GAX74053.1"/>
    <property type="molecule type" value="Genomic_DNA"/>
</dbReference>
<dbReference type="PANTHER" id="PTHR35748:SF1">
    <property type="entry name" value="OS05G0358400 PROTEIN"/>
    <property type="match status" value="1"/>
</dbReference>